<sequence length="720" mass="82408">MHIIIAGNSENEGQEAVKRIKEENLHQKVEFIHLDLTSLKSVHWFVKTFNDRGLPLHILVNNAGVMLVPERTTQDGFEEHIGLNYLGHFLLTKLLLDKLKQSGCQESSARIVTVSSATHYCGELDLEDLQSCSCYSSHRAYAQSKLALVLFTYYLQQRLTAEGSHVMTNAVDPGVVNTDLYQNICWPAQLLKGLVAGLLFRTPEEGASTSIYAAAAPELEGVGGCYLYNGQRTKSADASYDEELQSRLWTLSCSLVGIQEQDTNVRPLSLSGHVGFDSLPDQLVSRSTGQGFCFNILCIGETGVGKSTLMDTLFNTNFENSESTHFEPKVKLRAQTYQLQESNVQLKLTVVNTVGFGDQMNKEDRQVIYVFYQHVVNYIDAQFESYLQEELKIKRSLHNYHDTRIHACLYFIAPTGHSLKSLDLVTMKKLDSKVNIIPVIAKADTISKSELHKFKIKIMSELVSNGVQIYQFPIDDENVAKINTTMNSHLPFAVVGSTEEVKIGNKMVKARQYPWGVVQVENESHCDFVKLREMLICVNMEDLREQTHTRHYELYRRCKLEEMGFTDTDAENKPVSLQETYETKRQEFLFELQKREEEMRQMFVQRVKEKETELKDAERELQGKFEHLKRLHQEERVKLDEKKTMLEDEMSGFSKRKIAAELLQAQAFTGSMNIKKDKDRKNELVYLFLRKITNPFHHVSTEQQVLQTIFIHSIGVIKDQ</sequence>
<keyword evidence="4" id="KW-0175">Coiled coil</keyword>
<dbReference type="InterPro" id="IPR036291">
    <property type="entry name" value="NAD(P)-bd_dom_sf"/>
</dbReference>
<dbReference type="SUPFAM" id="SSF51735">
    <property type="entry name" value="NAD(P)-binding Rossmann-fold domains"/>
    <property type="match status" value="1"/>
</dbReference>
<reference evidence="6 7" key="1">
    <citation type="submission" date="2019-01" db="EMBL/GenBank/DDBJ databases">
        <title>Draft Genome and Complete Hox-Cluster Characterization of the Sterlet Sturgeon (Acipenser ruthenus).</title>
        <authorList>
            <person name="Wei Q."/>
        </authorList>
    </citation>
    <scope>NUCLEOTIDE SEQUENCE [LARGE SCALE GENOMIC DNA]</scope>
    <source>
        <strain evidence="6">WHYD16114868_AA</strain>
        <tissue evidence="6">Blood</tissue>
    </source>
</reference>
<dbReference type="InterPro" id="IPR027417">
    <property type="entry name" value="P-loop_NTPase"/>
</dbReference>
<dbReference type="FunFam" id="3.40.50.300:FF:000036">
    <property type="entry name" value="septin-6 isoform X2"/>
    <property type="match status" value="1"/>
</dbReference>
<dbReference type="GO" id="GO:0005525">
    <property type="term" value="F:GTP binding"/>
    <property type="evidence" value="ECO:0007669"/>
    <property type="project" value="UniProtKB-KW"/>
</dbReference>
<evidence type="ECO:0000259" key="5">
    <source>
        <dbReference type="PROSITE" id="PS51719"/>
    </source>
</evidence>
<evidence type="ECO:0000256" key="2">
    <source>
        <dbReference type="ARBA" id="ARBA00023134"/>
    </source>
</evidence>
<dbReference type="PANTHER" id="PTHR18884">
    <property type="entry name" value="SEPTIN"/>
    <property type="match status" value="1"/>
</dbReference>
<dbReference type="Pfam" id="PF00735">
    <property type="entry name" value="Septin"/>
    <property type="match status" value="1"/>
</dbReference>
<dbReference type="InterPro" id="IPR002347">
    <property type="entry name" value="SDR_fam"/>
</dbReference>
<dbReference type="PROSITE" id="PS51719">
    <property type="entry name" value="G_SEPTIN"/>
    <property type="match status" value="1"/>
</dbReference>
<dbReference type="Gene3D" id="3.40.50.720">
    <property type="entry name" value="NAD(P)-binding Rossmann-like Domain"/>
    <property type="match status" value="1"/>
</dbReference>
<evidence type="ECO:0000313" key="6">
    <source>
        <dbReference type="EMBL" id="RXM99860.1"/>
    </source>
</evidence>
<dbReference type="Proteomes" id="UP000289886">
    <property type="component" value="Unassembled WGS sequence"/>
</dbReference>
<evidence type="ECO:0000313" key="7">
    <source>
        <dbReference type="Proteomes" id="UP000289886"/>
    </source>
</evidence>
<dbReference type="EMBL" id="SCEB01000284">
    <property type="protein sequence ID" value="RXM99860.1"/>
    <property type="molecule type" value="Genomic_DNA"/>
</dbReference>
<gene>
    <name evidence="6" type="ORF">EOD39_10667</name>
</gene>
<keyword evidence="1 3" id="KW-0547">Nucleotide-binding</keyword>
<keyword evidence="7" id="KW-1185">Reference proteome</keyword>
<keyword evidence="2 3" id="KW-0342">GTP-binding</keyword>
<evidence type="ECO:0000256" key="4">
    <source>
        <dbReference type="SAM" id="Coils"/>
    </source>
</evidence>
<dbReference type="SUPFAM" id="SSF52540">
    <property type="entry name" value="P-loop containing nucleoside triphosphate hydrolases"/>
    <property type="match status" value="1"/>
</dbReference>
<dbReference type="InterPro" id="IPR030379">
    <property type="entry name" value="G_SEPTIN_dom"/>
</dbReference>
<dbReference type="Gene3D" id="3.40.50.300">
    <property type="entry name" value="P-loop containing nucleotide triphosphate hydrolases"/>
    <property type="match status" value="1"/>
</dbReference>
<protein>
    <submittedName>
        <fullName evidence="6">Septin-8-B</fullName>
    </submittedName>
</protein>
<dbReference type="AlphaFoldDB" id="A0A662YT47"/>
<feature type="domain" description="Septin-type G" evidence="5">
    <location>
        <begin position="290"/>
        <end position="562"/>
    </location>
</feature>
<comment type="caution">
    <text evidence="6">The sequence shown here is derived from an EMBL/GenBank/DDBJ whole genome shotgun (WGS) entry which is preliminary data.</text>
</comment>
<name>A0A662YT47_ACIRT</name>
<dbReference type="CDD" id="cd01850">
    <property type="entry name" value="CDC_Septin"/>
    <property type="match status" value="1"/>
</dbReference>
<comment type="similarity">
    <text evidence="3">Belongs to the TRAFAC class TrmE-Era-EngA-EngB-Septin-like GTPase superfamily. Septin GTPase family.</text>
</comment>
<evidence type="ECO:0000256" key="1">
    <source>
        <dbReference type="ARBA" id="ARBA00022741"/>
    </source>
</evidence>
<feature type="coiled-coil region" evidence="4">
    <location>
        <begin position="600"/>
        <end position="649"/>
    </location>
</feature>
<dbReference type="PRINTS" id="PR00081">
    <property type="entry name" value="GDHRDH"/>
</dbReference>
<dbReference type="Pfam" id="PF00106">
    <property type="entry name" value="adh_short"/>
    <property type="match status" value="1"/>
</dbReference>
<proteinExistence type="inferred from homology"/>
<dbReference type="InterPro" id="IPR016491">
    <property type="entry name" value="Septin"/>
</dbReference>
<accession>A0A662YT47</accession>
<organism evidence="6 7">
    <name type="scientific">Acipenser ruthenus</name>
    <name type="common">Sterlet sturgeon</name>
    <dbReference type="NCBI Taxonomy" id="7906"/>
    <lineage>
        <taxon>Eukaryota</taxon>
        <taxon>Metazoa</taxon>
        <taxon>Chordata</taxon>
        <taxon>Craniata</taxon>
        <taxon>Vertebrata</taxon>
        <taxon>Euteleostomi</taxon>
        <taxon>Actinopterygii</taxon>
        <taxon>Chondrostei</taxon>
        <taxon>Acipenseriformes</taxon>
        <taxon>Acipenseridae</taxon>
        <taxon>Acipenser</taxon>
    </lineage>
</organism>
<evidence type="ECO:0000256" key="3">
    <source>
        <dbReference type="RuleBase" id="RU004560"/>
    </source>
</evidence>